<keyword evidence="3" id="KW-1185">Reference proteome</keyword>
<keyword evidence="1" id="KW-0472">Membrane</keyword>
<evidence type="ECO:0000256" key="1">
    <source>
        <dbReference type="SAM" id="Phobius"/>
    </source>
</evidence>
<organism evidence="2 3">
    <name type="scientific">Photobacterium marinum</name>
    <dbReference type="NCBI Taxonomy" id="1056511"/>
    <lineage>
        <taxon>Bacteria</taxon>
        <taxon>Pseudomonadati</taxon>
        <taxon>Pseudomonadota</taxon>
        <taxon>Gammaproteobacteria</taxon>
        <taxon>Vibrionales</taxon>
        <taxon>Vibrionaceae</taxon>
        <taxon>Photobacterium</taxon>
    </lineage>
</organism>
<reference evidence="2 3" key="1">
    <citation type="submission" date="2012-12" db="EMBL/GenBank/DDBJ databases">
        <title>Genome Assembly of Photobacterium sp. AK15.</title>
        <authorList>
            <person name="Khatri I."/>
            <person name="Vaidya B."/>
            <person name="Srinivas T.N.R."/>
            <person name="Subramanian S."/>
            <person name="Pinnaka A."/>
        </authorList>
    </citation>
    <scope>NUCLEOTIDE SEQUENCE [LARGE SCALE GENOMIC DNA]</scope>
    <source>
        <strain evidence="2 3">AK15</strain>
    </source>
</reference>
<dbReference type="Proteomes" id="UP000011134">
    <property type="component" value="Unassembled WGS sequence"/>
</dbReference>
<evidence type="ECO:0000313" key="2">
    <source>
        <dbReference type="EMBL" id="ELR64405.1"/>
    </source>
</evidence>
<sequence>MAGLIIFLLAKMISFVANLTMLAMILMKMNEWKSTKNCVISLG</sequence>
<name>L8J6C9_9GAMM</name>
<accession>L8J6C9</accession>
<comment type="caution">
    <text evidence="2">The sequence shown here is derived from an EMBL/GenBank/DDBJ whole genome shotgun (WGS) entry which is preliminary data.</text>
</comment>
<evidence type="ECO:0000313" key="3">
    <source>
        <dbReference type="Proteomes" id="UP000011134"/>
    </source>
</evidence>
<dbReference type="PATRIC" id="fig|1056511.3.peg.3609"/>
<feature type="transmembrane region" description="Helical" evidence="1">
    <location>
        <begin position="6"/>
        <end position="27"/>
    </location>
</feature>
<keyword evidence="1" id="KW-1133">Transmembrane helix</keyword>
<dbReference type="EMBL" id="AMZO01000027">
    <property type="protein sequence ID" value="ELR64405.1"/>
    <property type="molecule type" value="Genomic_DNA"/>
</dbReference>
<keyword evidence="1" id="KW-0812">Transmembrane</keyword>
<dbReference type="AlphaFoldDB" id="L8J6C9"/>
<protein>
    <submittedName>
        <fullName evidence="2">Uncharacterized protein</fullName>
    </submittedName>
</protein>
<gene>
    <name evidence="2" type="ORF">C942_02536</name>
</gene>
<proteinExistence type="predicted"/>